<protein>
    <submittedName>
        <fullName evidence="1">Uncharacterized protein</fullName>
    </submittedName>
</protein>
<evidence type="ECO:0000313" key="1">
    <source>
        <dbReference type="EMBL" id="EDM47786.1"/>
    </source>
</evidence>
<accession>A6F0M5</accession>
<keyword evidence="2" id="KW-1185">Reference proteome</keyword>
<dbReference type="Proteomes" id="UP000005856">
    <property type="component" value="Unassembled WGS sequence"/>
</dbReference>
<evidence type="ECO:0000313" key="2">
    <source>
        <dbReference type="Proteomes" id="UP000005856"/>
    </source>
</evidence>
<dbReference type="EMBL" id="ABCP01000013">
    <property type="protein sequence ID" value="EDM47786.1"/>
    <property type="molecule type" value="Genomic_DNA"/>
</dbReference>
<dbReference type="AlphaFoldDB" id="A6F0M5"/>
<name>A6F0M5_9GAMM</name>
<sequence>MPVAAEAVEEHALQLDPMEQSIGVVTVCDLGEVTAAMVAPGRLPESPGGVIAKATVSTAVTGHEKEVLPGGVAGLSGIGIRGPTTS</sequence>
<comment type="caution">
    <text evidence="1">The sequence shown here is derived from an EMBL/GenBank/DDBJ whole genome shotgun (WGS) entry which is preliminary data.</text>
</comment>
<organism evidence="1 2">
    <name type="scientific">Marinobacter algicola DG893</name>
    <dbReference type="NCBI Taxonomy" id="443152"/>
    <lineage>
        <taxon>Bacteria</taxon>
        <taxon>Pseudomonadati</taxon>
        <taxon>Pseudomonadota</taxon>
        <taxon>Gammaproteobacteria</taxon>
        <taxon>Pseudomonadales</taxon>
        <taxon>Marinobacteraceae</taxon>
        <taxon>Marinobacter</taxon>
    </lineage>
</organism>
<proteinExistence type="predicted"/>
<dbReference type="STRING" id="443152.MDG893_20739"/>
<reference evidence="1 2" key="1">
    <citation type="submission" date="2007-06" db="EMBL/GenBank/DDBJ databases">
        <authorList>
            <person name="Green D."/>
            <person name="Ferriera S."/>
            <person name="Johnson J."/>
            <person name="Kravitz S."/>
            <person name="Beeson K."/>
            <person name="Sutton G."/>
            <person name="Rogers Y.-H."/>
            <person name="Friedman R."/>
            <person name="Frazier M."/>
            <person name="Venter J.C."/>
        </authorList>
    </citation>
    <scope>NUCLEOTIDE SEQUENCE [LARGE SCALE GENOMIC DNA]</scope>
    <source>
        <strain evidence="1 2">DG893</strain>
    </source>
</reference>
<gene>
    <name evidence="1" type="ORF">MDG893_20739</name>
</gene>